<protein>
    <submittedName>
        <fullName evidence="5">Heparan-alpha-glucosaminide N-acetyltransferase domain-containing protein</fullName>
    </submittedName>
</protein>
<dbReference type="Pfam" id="PF04235">
    <property type="entry name" value="DUF418"/>
    <property type="match status" value="1"/>
</dbReference>
<feature type="transmembrane region" description="Helical" evidence="2">
    <location>
        <begin position="161"/>
        <end position="181"/>
    </location>
</feature>
<feature type="transmembrane region" description="Helical" evidence="2">
    <location>
        <begin position="135"/>
        <end position="154"/>
    </location>
</feature>
<dbReference type="EMBL" id="JBBDGN010000004">
    <property type="protein sequence ID" value="MEJ1091291.1"/>
    <property type="molecule type" value="Genomic_DNA"/>
</dbReference>
<proteinExistence type="predicted"/>
<feature type="transmembrane region" description="Helical" evidence="2">
    <location>
        <begin position="385"/>
        <end position="409"/>
    </location>
</feature>
<dbReference type="InterPro" id="IPR012429">
    <property type="entry name" value="HGSNAT_cat"/>
</dbReference>
<feature type="transmembrane region" description="Helical" evidence="2">
    <location>
        <begin position="79"/>
        <end position="98"/>
    </location>
</feature>
<keyword evidence="2" id="KW-1133">Transmembrane helix</keyword>
<evidence type="ECO:0000313" key="5">
    <source>
        <dbReference type="EMBL" id="MEJ1091291.1"/>
    </source>
</evidence>
<feature type="transmembrane region" description="Helical" evidence="2">
    <location>
        <begin position="193"/>
        <end position="214"/>
    </location>
</feature>
<gene>
    <name evidence="5" type="ORF">WDU93_06240</name>
</gene>
<evidence type="ECO:0000259" key="3">
    <source>
        <dbReference type="Pfam" id="PF04235"/>
    </source>
</evidence>
<accession>A0ABU8LK54</accession>
<dbReference type="RefSeq" id="WP_337318664.1">
    <property type="nucleotide sequence ID" value="NZ_JBBDGN010000004.1"/>
</dbReference>
<feature type="transmembrane region" description="Helical" evidence="2">
    <location>
        <begin position="226"/>
        <end position="251"/>
    </location>
</feature>
<evidence type="ECO:0000313" key="6">
    <source>
        <dbReference type="Proteomes" id="UP001366085"/>
    </source>
</evidence>
<evidence type="ECO:0000256" key="1">
    <source>
        <dbReference type="SAM" id="MobiDB-lite"/>
    </source>
</evidence>
<dbReference type="InterPro" id="IPR007349">
    <property type="entry name" value="DUF418"/>
</dbReference>
<keyword evidence="2" id="KW-0812">Transmembrane</keyword>
<feature type="transmembrane region" description="Helical" evidence="2">
    <location>
        <begin position="421"/>
        <end position="441"/>
    </location>
</feature>
<organism evidence="5 6">
    <name type="scientific">Microbacterium istanbulense</name>
    <dbReference type="NCBI Taxonomy" id="3122049"/>
    <lineage>
        <taxon>Bacteria</taxon>
        <taxon>Bacillati</taxon>
        <taxon>Actinomycetota</taxon>
        <taxon>Actinomycetes</taxon>
        <taxon>Micrococcales</taxon>
        <taxon>Microbacteriaceae</taxon>
        <taxon>Microbacterium</taxon>
    </lineage>
</organism>
<reference evidence="5 6" key="1">
    <citation type="submission" date="2024-02" db="EMBL/GenBank/DDBJ databases">
        <authorList>
            <person name="Saticioglu I.B."/>
        </authorList>
    </citation>
    <scope>NUCLEOTIDE SEQUENCE [LARGE SCALE GENOMIC DNA]</scope>
    <source>
        <strain evidence="5 6">Mu-43</strain>
    </source>
</reference>
<feature type="domain" description="Heparan-alpha-glucosaminide N-acetyltransferase catalytic" evidence="4">
    <location>
        <begin position="39"/>
        <end position="223"/>
    </location>
</feature>
<keyword evidence="2" id="KW-0472">Membrane</keyword>
<feature type="region of interest" description="Disordered" evidence="1">
    <location>
        <begin position="1"/>
        <end position="24"/>
    </location>
</feature>
<evidence type="ECO:0000259" key="4">
    <source>
        <dbReference type="Pfam" id="PF07786"/>
    </source>
</evidence>
<feature type="domain" description="DUF418" evidence="3">
    <location>
        <begin position="352"/>
        <end position="449"/>
    </location>
</feature>
<keyword evidence="6" id="KW-1185">Reference proteome</keyword>
<feature type="transmembrane region" description="Helical" evidence="2">
    <location>
        <begin position="360"/>
        <end position="378"/>
    </location>
</feature>
<name>A0ABU8LK54_9MICO</name>
<dbReference type="Proteomes" id="UP001366085">
    <property type="component" value="Unassembled WGS sequence"/>
</dbReference>
<evidence type="ECO:0000256" key="2">
    <source>
        <dbReference type="SAM" id="Phobius"/>
    </source>
</evidence>
<comment type="caution">
    <text evidence="5">The sequence shown here is derived from an EMBL/GenBank/DDBJ whole genome shotgun (WGS) entry which is preliminary data.</text>
</comment>
<sequence>MTTDASTLPADDTGGRAVVPPTTEPRPLRWWREFGAPPRIMGLDVARALAVLGMVGAHIGSTPVLEIERIETWGSLVHGRSSILFAVLAGVSIALMTGRTRIPAPERMPGLRLNLVGRGAAIFVIGLGLELLGTPIAVILTVYGLLYVAAIPFLRWRISRLLIAAGVLAVLGPPLLAGLQVVTLGSSGPGVELVVFGSYPITVWMAFVLAGMAIGRMPLDRVRTAAWMLLVGVVISVVGYLGLGVLGAAAVTSETVEGSSVGGSSSWVEEELQEGIFGVPPEELDFSGMVCDSYAGQISCYVATDDEGAAKEIKENEAGPGEPAPGWAGYPHRVLQQYPGVVMTGQIFAVEPHTGGVAEVLGSGGFAVAVIALCLLASRPLRWALVPLAALGSMPLTAYTGHIIAIVILAGPQSILSDSAAWGWFSLVLVVAATLWAMFFGRGPLERLVGRAAKAMASVPKS</sequence>
<dbReference type="Pfam" id="PF07786">
    <property type="entry name" value="HGSNAT_cat"/>
    <property type="match status" value="1"/>
</dbReference>